<dbReference type="GO" id="GO:0009307">
    <property type="term" value="P:DNA restriction-modification system"/>
    <property type="evidence" value="ECO:0007669"/>
    <property type="project" value="UniProtKB-KW"/>
</dbReference>
<dbReference type="PROSITE" id="PS51679">
    <property type="entry name" value="SAM_MT_C5"/>
    <property type="match status" value="1"/>
</dbReference>
<evidence type="ECO:0000256" key="7">
    <source>
        <dbReference type="RuleBase" id="RU000417"/>
    </source>
</evidence>
<protein>
    <recommendedName>
        <fullName evidence="7">Cytosine-specific methyltransferase</fullName>
        <ecNumber evidence="7">2.1.1.37</ecNumber>
    </recommendedName>
</protein>
<proteinExistence type="inferred from homology"/>
<comment type="similarity">
    <text evidence="5 6">Belongs to the class I-like SAM-binding methyltransferase superfamily. C5-methyltransferase family.</text>
</comment>
<comment type="catalytic activity">
    <reaction evidence="7">
        <text>a 2'-deoxycytidine in DNA + S-adenosyl-L-methionine = a 5-methyl-2'-deoxycytidine in DNA + S-adenosyl-L-homocysteine + H(+)</text>
        <dbReference type="Rhea" id="RHEA:13681"/>
        <dbReference type="Rhea" id="RHEA-COMP:11369"/>
        <dbReference type="Rhea" id="RHEA-COMP:11370"/>
        <dbReference type="ChEBI" id="CHEBI:15378"/>
        <dbReference type="ChEBI" id="CHEBI:57856"/>
        <dbReference type="ChEBI" id="CHEBI:59789"/>
        <dbReference type="ChEBI" id="CHEBI:85452"/>
        <dbReference type="ChEBI" id="CHEBI:85454"/>
        <dbReference type="EC" id="2.1.1.37"/>
    </reaction>
</comment>
<organism evidence="8 9">
    <name type="scientific">Dactylococcopsis salina (strain PCC 8305)</name>
    <name type="common">Myxobactron salinum</name>
    <dbReference type="NCBI Taxonomy" id="13035"/>
    <lineage>
        <taxon>Bacteria</taxon>
        <taxon>Bacillati</taxon>
        <taxon>Cyanobacteriota</taxon>
        <taxon>Cyanophyceae</taxon>
        <taxon>Nodosilineales</taxon>
        <taxon>Cymatolegaceae</taxon>
        <taxon>Dactylococcopsis</taxon>
    </lineage>
</organism>
<keyword evidence="3 5" id="KW-0949">S-adenosyl-L-methionine</keyword>
<evidence type="ECO:0000256" key="5">
    <source>
        <dbReference type="PROSITE-ProRule" id="PRU01016"/>
    </source>
</evidence>
<dbReference type="AlphaFoldDB" id="K9YR51"/>
<dbReference type="InterPro" id="IPR029063">
    <property type="entry name" value="SAM-dependent_MTases_sf"/>
</dbReference>
<dbReference type="REBASE" id="58343">
    <property type="entry name" value="M.Dsa8305ORF610P"/>
</dbReference>
<sequence length="333" mass="38484">MSGRELQFQPLKFIDLFAGIGGFHYGLHDLGLQCVFASELDRKARETYEHNFKQISPQLFTGETQPLFNQDITQQDFNLIPDHDVLCGGFPCQPFSIAGYRKGLKDQGRGDLFFTILEIIRRKKPAVIFLENVKNLLSHDQGKTYNYMKTLISEEGYYVTEKVLNTMTYGNLPQNRERLYILGFKSKIAYSHFAFPQPVPLTTEFRSMLENKEIDDYFYYNNKPLYERLKKEVVKTNTVYQWRRVYVRENKRGVCPTLTANMGTGGHNVPIIKDEKGIRKLTPLECLRLQGFPKEFTFPETLSRGNQYKQVGNAVSVSVVKSIAQQIKLQCIN</sequence>
<evidence type="ECO:0000256" key="4">
    <source>
        <dbReference type="ARBA" id="ARBA00022747"/>
    </source>
</evidence>
<dbReference type="PROSITE" id="PS00094">
    <property type="entry name" value="C5_MTASE_1"/>
    <property type="match status" value="1"/>
</dbReference>
<accession>K9YR51</accession>
<keyword evidence="4" id="KW-0680">Restriction system</keyword>
<reference evidence="8" key="1">
    <citation type="submission" date="2012-04" db="EMBL/GenBank/DDBJ databases">
        <title>Finished genome of Dactylococcopsis salina PCC 8305.</title>
        <authorList>
            <consortium name="US DOE Joint Genome Institute"/>
            <person name="Gugger M."/>
            <person name="Coursin T."/>
            <person name="Rippka R."/>
            <person name="Tandeau De Marsac N."/>
            <person name="Huntemann M."/>
            <person name="Wei C.-L."/>
            <person name="Han J."/>
            <person name="Detter J.C."/>
            <person name="Han C."/>
            <person name="Tapia R."/>
            <person name="Daligault H."/>
            <person name="Chen A."/>
            <person name="Krypides N."/>
            <person name="Mavromatis K."/>
            <person name="Markowitz V."/>
            <person name="Szeto E."/>
            <person name="Ivanova N."/>
            <person name="Ovchinnikova G."/>
            <person name="Pagani I."/>
            <person name="Pati A."/>
            <person name="Goodwin L."/>
            <person name="Peters L."/>
            <person name="Pitluck S."/>
            <person name="Woyke T."/>
            <person name="Kerfeld C."/>
        </authorList>
    </citation>
    <scope>NUCLEOTIDE SEQUENCE [LARGE SCALE GENOMIC DNA]</scope>
    <source>
        <strain evidence="8">PCC 8305</strain>
    </source>
</reference>
<dbReference type="KEGG" id="dsl:Dacsa_0610"/>
<evidence type="ECO:0000313" key="8">
    <source>
        <dbReference type="EMBL" id="AFZ49384.1"/>
    </source>
</evidence>
<dbReference type="HOGENOM" id="CLU_006958_0_1_3"/>
<dbReference type="InterPro" id="IPR031303">
    <property type="entry name" value="C5_meth_CS"/>
</dbReference>
<dbReference type="PATRIC" id="fig|13035.3.peg.688"/>
<name>K9YR51_DACS8</name>
<evidence type="ECO:0000256" key="2">
    <source>
        <dbReference type="ARBA" id="ARBA00022679"/>
    </source>
</evidence>
<dbReference type="PANTHER" id="PTHR46098:SF1">
    <property type="entry name" value="TRNA (CYTOSINE(38)-C(5))-METHYLTRANSFERASE"/>
    <property type="match status" value="1"/>
</dbReference>
<feature type="active site" evidence="5">
    <location>
        <position position="92"/>
    </location>
</feature>
<dbReference type="GO" id="GO:0032259">
    <property type="term" value="P:methylation"/>
    <property type="evidence" value="ECO:0007669"/>
    <property type="project" value="UniProtKB-KW"/>
</dbReference>
<dbReference type="GO" id="GO:0003886">
    <property type="term" value="F:DNA (cytosine-5-)-methyltransferase activity"/>
    <property type="evidence" value="ECO:0007669"/>
    <property type="project" value="UniProtKB-EC"/>
</dbReference>
<evidence type="ECO:0000256" key="3">
    <source>
        <dbReference type="ARBA" id="ARBA00022691"/>
    </source>
</evidence>
<evidence type="ECO:0000256" key="1">
    <source>
        <dbReference type="ARBA" id="ARBA00022603"/>
    </source>
</evidence>
<dbReference type="InterPro" id="IPR018117">
    <property type="entry name" value="C5_DNA_meth_AS"/>
</dbReference>
<dbReference type="InterPro" id="IPR001525">
    <property type="entry name" value="C5_MeTfrase"/>
</dbReference>
<dbReference type="OrthoDB" id="9813719at2"/>
<dbReference type="PROSITE" id="PS00095">
    <property type="entry name" value="C5_MTASE_2"/>
    <property type="match status" value="1"/>
</dbReference>
<dbReference type="Gene3D" id="3.90.120.10">
    <property type="entry name" value="DNA Methylase, subunit A, domain 2"/>
    <property type="match status" value="1"/>
</dbReference>
<dbReference type="RefSeq" id="WP_015228396.1">
    <property type="nucleotide sequence ID" value="NC_019780.1"/>
</dbReference>
<evidence type="ECO:0000313" key="9">
    <source>
        <dbReference type="Proteomes" id="UP000010482"/>
    </source>
</evidence>
<dbReference type="Pfam" id="PF00145">
    <property type="entry name" value="DNA_methylase"/>
    <property type="match status" value="1"/>
</dbReference>
<dbReference type="PANTHER" id="PTHR46098">
    <property type="entry name" value="TRNA (CYTOSINE(38)-C(5))-METHYLTRANSFERASE"/>
    <property type="match status" value="1"/>
</dbReference>
<gene>
    <name evidence="8" type="ORF">Dacsa_0610</name>
</gene>
<keyword evidence="2 5" id="KW-0808">Transferase</keyword>
<dbReference type="STRING" id="13035.Dacsa_0610"/>
<dbReference type="PRINTS" id="PR00105">
    <property type="entry name" value="C5METTRFRASE"/>
</dbReference>
<dbReference type="eggNOG" id="COG0270">
    <property type="taxonomic scope" value="Bacteria"/>
</dbReference>
<keyword evidence="1 5" id="KW-0489">Methyltransferase</keyword>
<dbReference type="Gene3D" id="3.40.50.150">
    <property type="entry name" value="Vaccinia Virus protein VP39"/>
    <property type="match status" value="1"/>
</dbReference>
<dbReference type="NCBIfam" id="TIGR00675">
    <property type="entry name" value="dcm"/>
    <property type="match status" value="1"/>
</dbReference>
<keyword evidence="9" id="KW-1185">Reference proteome</keyword>
<dbReference type="InterPro" id="IPR050750">
    <property type="entry name" value="C5-MTase"/>
</dbReference>
<dbReference type="EC" id="2.1.1.37" evidence="7"/>
<evidence type="ECO:0000256" key="6">
    <source>
        <dbReference type="RuleBase" id="RU000416"/>
    </source>
</evidence>
<dbReference type="Proteomes" id="UP000010482">
    <property type="component" value="Chromosome"/>
</dbReference>
<dbReference type="SUPFAM" id="SSF53335">
    <property type="entry name" value="S-adenosyl-L-methionine-dependent methyltransferases"/>
    <property type="match status" value="1"/>
</dbReference>
<dbReference type="CDD" id="cd00315">
    <property type="entry name" value="Cyt_C5_DNA_methylase"/>
    <property type="match status" value="1"/>
</dbReference>
<dbReference type="EMBL" id="CP003944">
    <property type="protein sequence ID" value="AFZ49384.1"/>
    <property type="molecule type" value="Genomic_DNA"/>
</dbReference>